<organism evidence="1 2">
    <name type="scientific">Rhodotorula mucilaginosa</name>
    <name type="common">Yeast</name>
    <name type="synonym">Rhodotorula rubra</name>
    <dbReference type="NCBI Taxonomy" id="5537"/>
    <lineage>
        <taxon>Eukaryota</taxon>
        <taxon>Fungi</taxon>
        <taxon>Dikarya</taxon>
        <taxon>Basidiomycota</taxon>
        <taxon>Pucciniomycotina</taxon>
        <taxon>Microbotryomycetes</taxon>
        <taxon>Sporidiobolales</taxon>
        <taxon>Sporidiobolaceae</taxon>
        <taxon>Rhodotorula</taxon>
    </lineage>
</organism>
<comment type="caution">
    <text evidence="1">The sequence shown here is derived from an EMBL/GenBank/DDBJ whole genome shotgun (WGS) entry which is preliminary data.</text>
</comment>
<evidence type="ECO:0000313" key="2">
    <source>
        <dbReference type="Proteomes" id="UP000777482"/>
    </source>
</evidence>
<keyword evidence="2" id="KW-1185">Reference proteome</keyword>
<dbReference type="Proteomes" id="UP000777482">
    <property type="component" value="Unassembled WGS sequence"/>
</dbReference>
<sequence>MTTEATRSLYRSFWRGLALVARSNGARTANLRRLYRSQLRHALLSMHRTLTLLGSSPALTANLASLAYHHTPDSIPANRPIVWNPQEPLAAEKAHHKRRRDAERDPAVRIGDKVEAGLERMWREAERTGGGRVWLGRITETGHGAAAAEGT</sequence>
<protein>
    <submittedName>
        <fullName evidence="1">Uncharacterized protein</fullName>
    </submittedName>
</protein>
<reference evidence="1 2" key="1">
    <citation type="submission" date="2020-11" db="EMBL/GenBank/DDBJ databases">
        <title>Kefir isolates.</title>
        <authorList>
            <person name="Marcisauskas S."/>
            <person name="Kim Y."/>
            <person name="Blasche S."/>
        </authorList>
    </citation>
    <scope>NUCLEOTIDE SEQUENCE [LARGE SCALE GENOMIC DNA]</scope>
    <source>
        <strain evidence="1 2">KR</strain>
    </source>
</reference>
<name>A0A9P6W775_RHOMI</name>
<dbReference type="EMBL" id="PUHQ01000016">
    <property type="protein sequence ID" value="KAG0664069.1"/>
    <property type="molecule type" value="Genomic_DNA"/>
</dbReference>
<proteinExistence type="predicted"/>
<gene>
    <name evidence="1" type="ORF">C6P46_001930</name>
</gene>
<dbReference type="OrthoDB" id="2526252at2759"/>
<evidence type="ECO:0000313" key="1">
    <source>
        <dbReference type="EMBL" id="KAG0664069.1"/>
    </source>
</evidence>
<accession>A0A9P6W775</accession>
<dbReference type="AlphaFoldDB" id="A0A9P6W775"/>